<dbReference type="OrthoDB" id="6144240at2759"/>
<reference evidence="1 2" key="1">
    <citation type="submission" date="2018-11" db="EMBL/GenBank/DDBJ databases">
        <authorList>
            <consortium name="Pathogen Informatics"/>
        </authorList>
    </citation>
    <scope>NUCLEOTIDE SEQUENCE [LARGE SCALE GENOMIC DNA]</scope>
</reference>
<dbReference type="AlphaFoldDB" id="A0A3P7M7Y8"/>
<sequence>MHKAYVDHSTGATKATLYKSHHFVQQRLREMQDVWMVRKSVEIQGYADCNGWNNFFAAIKAVYGPTVKGAAPLLSTDGTTLLNEKAQILKRWT</sequence>
<dbReference type="Proteomes" id="UP000281553">
    <property type="component" value="Unassembled WGS sequence"/>
</dbReference>
<gene>
    <name evidence="1" type="ORF">DILT_LOCUS10012</name>
</gene>
<keyword evidence="2" id="KW-1185">Reference proteome</keyword>
<evidence type="ECO:0000313" key="1">
    <source>
        <dbReference type="EMBL" id="VDN14181.1"/>
    </source>
</evidence>
<protein>
    <submittedName>
        <fullName evidence="1">Uncharacterized protein</fullName>
    </submittedName>
</protein>
<dbReference type="EMBL" id="UYRU01058512">
    <property type="protein sequence ID" value="VDN14181.1"/>
    <property type="molecule type" value="Genomic_DNA"/>
</dbReference>
<proteinExistence type="predicted"/>
<name>A0A3P7M7Y8_DIBLA</name>
<organism evidence="1 2">
    <name type="scientific">Dibothriocephalus latus</name>
    <name type="common">Fish tapeworm</name>
    <name type="synonym">Diphyllobothrium latum</name>
    <dbReference type="NCBI Taxonomy" id="60516"/>
    <lineage>
        <taxon>Eukaryota</taxon>
        <taxon>Metazoa</taxon>
        <taxon>Spiralia</taxon>
        <taxon>Lophotrochozoa</taxon>
        <taxon>Platyhelminthes</taxon>
        <taxon>Cestoda</taxon>
        <taxon>Eucestoda</taxon>
        <taxon>Diphyllobothriidea</taxon>
        <taxon>Diphyllobothriidae</taxon>
        <taxon>Dibothriocephalus</taxon>
    </lineage>
</organism>
<evidence type="ECO:0000313" key="2">
    <source>
        <dbReference type="Proteomes" id="UP000281553"/>
    </source>
</evidence>
<accession>A0A3P7M7Y8</accession>